<dbReference type="InterPro" id="IPR012147">
    <property type="entry name" value="P_Ac_Bu_trans"/>
</dbReference>
<dbReference type="SUPFAM" id="SSF53659">
    <property type="entry name" value="Isocitrate/Isopropylmalate dehydrogenase-like"/>
    <property type="match status" value="1"/>
</dbReference>
<dbReference type="PATRIC" id="fig|999408.3.peg.1412"/>
<dbReference type="Gene3D" id="3.40.50.10950">
    <property type="match status" value="1"/>
</dbReference>
<evidence type="ECO:0000313" key="7">
    <source>
        <dbReference type="Proteomes" id="UP000013085"/>
    </source>
</evidence>
<comment type="catalytic activity">
    <reaction evidence="1">
        <text>acetyl-CoA + phosphate = acetyl phosphate + CoA</text>
        <dbReference type="Rhea" id="RHEA:19521"/>
        <dbReference type="ChEBI" id="CHEBI:22191"/>
        <dbReference type="ChEBI" id="CHEBI:43474"/>
        <dbReference type="ChEBI" id="CHEBI:57287"/>
        <dbReference type="ChEBI" id="CHEBI:57288"/>
        <dbReference type="EC" id="2.3.1.8"/>
    </reaction>
</comment>
<evidence type="ECO:0000256" key="1">
    <source>
        <dbReference type="ARBA" id="ARBA00000705"/>
    </source>
</evidence>
<dbReference type="Gene3D" id="3.40.50.10750">
    <property type="entry name" value="Isocitrate/Isopropylmalate dehydrogenase-like"/>
    <property type="match status" value="1"/>
</dbReference>
<protein>
    <submittedName>
        <fullName evidence="6">Phosphate acetyltransferase</fullName>
    </submittedName>
</protein>
<evidence type="ECO:0000256" key="2">
    <source>
        <dbReference type="ARBA" id="ARBA00005656"/>
    </source>
</evidence>
<dbReference type="InterPro" id="IPR042112">
    <property type="entry name" value="P_AcTrfase_dom2"/>
</dbReference>
<keyword evidence="4" id="KW-0012">Acyltransferase</keyword>
<dbReference type="RefSeq" id="WP_002595289.1">
    <property type="nucleotide sequence ID" value="NZ_KB851009.1"/>
</dbReference>
<proteinExistence type="inferred from homology"/>
<comment type="caution">
    <text evidence="6">The sequence shown here is derived from an EMBL/GenBank/DDBJ whole genome shotgun (WGS) entry which is preliminary data.</text>
</comment>
<dbReference type="HOGENOM" id="CLU_019723_0_1_9"/>
<gene>
    <name evidence="6" type="ORF">HMPREF1090_01320</name>
</gene>
<sequence>MGLLEQIYEKAKENPQRIAFPEAVNEKMMQAAYETGKEGYIIPVLVGYADEIREALSSKGYEEDIFTIVDIREEIYKKKLIDRYVALPYTLLKDKALNRRMQDPLYYAMAMEAVGEADVTFAGIDNTTGDVLLAGQMIIGLKPGISTISSIGLCDIPGFKGSEGSLLAIGDSAVCANPDSGQLAGIAVSACDTVRDLLGWEPKCAMVSYSTLGSGQGELVDKVAEAVRIANEQRPELAIDGEFQFDAAVSPAVAAKKVRRESRVAGKANVIIWPDLNVGNVGIKLIQQFGHADAYGPMLQGFNKVVCDCSRGAPVSEIKGNIVISAVRAAGSKRQEEPA</sequence>
<dbReference type="GO" id="GO:0008959">
    <property type="term" value="F:phosphate acetyltransferase activity"/>
    <property type="evidence" value="ECO:0007669"/>
    <property type="project" value="UniProtKB-EC"/>
</dbReference>
<dbReference type="EMBL" id="AGYR01000011">
    <property type="protein sequence ID" value="ENZ18277.1"/>
    <property type="molecule type" value="Genomic_DNA"/>
</dbReference>
<feature type="domain" description="Phosphate acetyl/butaryl transferase" evidence="5">
    <location>
        <begin position="3"/>
        <end position="325"/>
    </location>
</feature>
<comment type="similarity">
    <text evidence="2">Belongs to the phosphate acetyltransferase and butyryltransferase family.</text>
</comment>
<evidence type="ECO:0000259" key="5">
    <source>
        <dbReference type="Pfam" id="PF01515"/>
    </source>
</evidence>
<organism evidence="6 7">
    <name type="scientific">[Clostridium] clostridioforme 90A8</name>
    <dbReference type="NCBI Taxonomy" id="999408"/>
    <lineage>
        <taxon>Bacteria</taxon>
        <taxon>Bacillati</taxon>
        <taxon>Bacillota</taxon>
        <taxon>Clostridia</taxon>
        <taxon>Lachnospirales</taxon>
        <taxon>Lachnospiraceae</taxon>
        <taxon>Enterocloster</taxon>
    </lineage>
</organism>
<evidence type="ECO:0000313" key="6">
    <source>
        <dbReference type="EMBL" id="ENZ18277.1"/>
    </source>
</evidence>
<dbReference type="PANTHER" id="PTHR43356:SF3">
    <property type="entry name" value="PHOSPHATE ACETYLTRANSFERASE"/>
    <property type="match status" value="1"/>
</dbReference>
<dbReference type="InterPro" id="IPR050500">
    <property type="entry name" value="Phos_Acetyltrans/Butyryltrans"/>
</dbReference>
<evidence type="ECO:0000256" key="3">
    <source>
        <dbReference type="ARBA" id="ARBA00022679"/>
    </source>
</evidence>
<dbReference type="PANTHER" id="PTHR43356">
    <property type="entry name" value="PHOSPHATE ACETYLTRANSFERASE"/>
    <property type="match status" value="1"/>
</dbReference>
<dbReference type="Pfam" id="PF01515">
    <property type="entry name" value="PTA_PTB"/>
    <property type="match status" value="1"/>
</dbReference>
<keyword evidence="3 6" id="KW-0808">Transferase</keyword>
<dbReference type="PIRSF" id="PIRSF000428">
    <property type="entry name" value="P_Ac_trans"/>
    <property type="match status" value="1"/>
</dbReference>
<dbReference type="InterPro" id="IPR002505">
    <property type="entry name" value="PTA_PTB"/>
</dbReference>
<dbReference type="GeneID" id="57961197"/>
<name>A0A0E2HDE5_9FIRM</name>
<dbReference type="InterPro" id="IPR042113">
    <property type="entry name" value="P_AcTrfase_dom1"/>
</dbReference>
<evidence type="ECO:0000256" key="4">
    <source>
        <dbReference type="ARBA" id="ARBA00023315"/>
    </source>
</evidence>
<dbReference type="Proteomes" id="UP000013085">
    <property type="component" value="Unassembled WGS sequence"/>
</dbReference>
<reference evidence="6 7" key="1">
    <citation type="submission" date="2013-01" db="EMBL/GenBank/DDBJ databases">
        <title>The Genome Sequence of Clostridium clostridioforme 90A8.</title>
        <authorList>
            <consortium name="The Broad Institute Genome Sequencing Platform"/>
            <person name="Earl A."/>
            <person name="Ward D."/>
            <person name="Feldgarden M."/>
            <person name="Gevers D."/>
            <person name="Courvalin P."/>
            <person name="Lambert T."/>
            <person name="Walker B."/>
            <person name="Young S.K."/>
            <person name="Zeng Q."/>
            <person name="Gargeya S."/>
            <person name="Fitzgerald M."/>
            <person name="Haas B."/>
            <person name="Abouelleil A."/>
            <person name="Alvarado L."/>
            <person name="Arachchi H.M."/>
            <person name="Berlin A.M."/>
            <person name="Chapman S.B."/>
            <person name="Dewar J."/>
            <person name="Goldberg J."/>
            <person name="Griggs A."/>
            <person name="Gujja S."/>
            <person name="Hansen M."/>
            <person name="Howarth C."/>
            <person name="Imamovic A."/>
            <person name="Larimer J."/>
            <person name="McCowan C."/>
            <person name="Murphy C."/>
            <person name="Neiman D."/>
            <person name="Pearson M."/>
            <person name="Priest M."/>
            <person name="Roberts A."/>
            <person name="Saif S."/>
            <person name="Shea T."/>
            <person name="Sisk P."/>
            <person name="Sykes S."/>
            <person name="Wortman J."/>
            <person name="Nusbaum C."/>
            <person name="Birren B."/>
        </authorList>
    </citation>
    <scope>NUCLEOTIDE SEQUENCE [LARGE SCALE GENOMIC DNA]</scope>
    <source>
        <strain evidence="6 7">90A8</strain>
    </source>
</reference>
<dbReference type="AlphaFoldDB" id="A0A0E2HDE5"/>
<accession>A0A0E2HDE5</accession>